<protein>
    <submittedName>
        <fullName evidence="1">ENR1 protein</fullName>
    </submittedName>
</protein>
<reference evidence="1 2" key="1">
    <citation type="submission" date="2019-09" db="EMBL/GenBank/DDBJ databases">
        <title>Bird 10,000 Genomes (B10K) Project - Family phase.</title>
        <authorList>
            <person name="Zhang G."/>
        </authorList>
    </citation>
    <scope>NUCLEOTIDE SEQUENCE [LARGE SCALE GENOMIC DNA]</scope>
    <source>
        <strain evidence="1">B10K-DU-030-22</strain>
        <tissue evidence="1">Blood</tissue>
    </source>
</reference>
<feature type="non-terminal residue" evidence="1">
    <location>
        <position position="91"/>
    </location>
</feature>
<dbReference type="EMBL" id="VZTA01005506">
    <property type="protein sequence ID" value="NXA60400.1"/>
    <property type="molecule type" value="Genomic_DNA"/>
</dbReference>
<accession>A0A7K7X4K1</accession>
<evidence type="ECO:0000313" key="1">
    <source>
        <dbReference type="EMBL" id="NXA60400.1"/>
    </source>
</evidence>
<keyword evidence="2" id="KW-1185">Reference proteome</keyword>
<sequence length="91" mass="10308">NLEEWSILGSGKNLFIGMVEKISAELNVSHCWVCGGTLMTERWPWRGSSLDPLTAIRWKNSRGRISWPKLPSEIWPLSGLVVGEECLQRRG</sequence>
<comment type="caution">
    <text evidence="1">The sequence shown here is derived from an EMBL/GenBank/DDBJ whole genome shotgun (WGS) entry which is preliminary data.</text>
</comment>
<feature type="non-terminal residue" evidence="1">
    <location>
        <position position="1"/>
    </location>
</feature>
<gene>
    <name evidence="1" type="primary">Erv31_1</name>
    <name evidence="1" type="ORF">MOHOCH_R14631</name>
</gene>
<dbReference type="AlphaFoldDB" id="A0A7K7X4K1"/>
<evidence type="ECO:0000313" key="2">
    <source>
        <dbReference type="Proteomes" id="UP000586926"/>
    </source>
</evidence>
<proteinExistence type="predicted"/>
<organism evidence="1 2">
    <name type="scientific">Mohoua ochrocephala</name>
    <dbReference type="NCBI Taxonomy" id="874463"/>
    <lineage>
        <taxon>Eukaryota</taxon>
        <taxon>Metazoa</taxon>
        <taxon>Chordata</taxon>
        <taxon>Craniata</taxon>
        <taxon>Vertebrata</taxon>
        <taxon>Euteleostomi</taxon>
        <taxon>Archelosauria</taxon>
        <taxon>Archosauria</taxon>
        <taxon>Dinosauria</taxon>
        <taxon>Saurischia</taxon>
        <taxon>Theropoda</taxon>
        <taxon>Coelurosauria</taxon>
        <taxon>Aves</taxon>
        <taxon>Neognathae</taxon>
        <taxon>Neoaves</taxon>
        <taxon>Telluraves</taxon>
        <taxon>Australaves</taxon>
        <taxon>Passeriformes</taxon>
        <taxon>Meliphagoidea</taxon>
        <taxon>Acanthizidae</taxon>
        <taxon>Mohoua</taxon>
    </lineage>
</organism>
<dbReference type="Proteomes" id="UP000586926">
    <property type="component" value="Unassembled WGS sequence"/>
</dbReference>
<name>A0A7K7X4K1_9PASS</name>